<gene>
    <name evidence="2" type="ORF">CS022_21885</name>
</gene>
<protein>
    <recommendedName>
        <fullName evidence="4">DUF2799 domain-containing protein</fullName>
    </recommendedName>
</protein>
<evidence type="ECO:0000256" key="1">
    <source>
        <dbReference type="SAM" id="SignalP"/>
    </source>
</evidence>
<evidence type="ECO:0000313" key="3">
    <source>
        <dbReference type="Proteomes" id="UP000290287"/>
    </source>
</evidence>
<keyword evidence="3" id="KW-1185">Reference proteome</keyword>
<keyword evidence="1" id="KW-0732">Signal</keyword>
<dbReference type="AlphaFoldDB" id="A0A4Q0YK95"/>
<proteinExistence type="predicted"/>
<sequence>MIMKKIALPCAPILILLSACAFSPVDKAIEQGDWYRLGQIDGERGERAKSHKDLSVLAKKAGVSADLSLYDEGYLAGNGMYCNVQSAYHIGLSGSIYRGVCESRPESLNFRLEWQRGYDQYKNSEGINRGF</sequence>
<reference evidence="2 3" key="1">
    <citation type="submission" date="2017-10" db="EMBL/GenBank/DDBJ databases">
        <title>Nyctiphanis sp. nov., isolated from the stomach of the euphausiid Nyctiphanes simplex (Hansen, 1911) in the Gulf of California.</title>
        <authorList>
            <person name="Gomez-Gil B."/>
            <person name="Aguilar-Mendez M."/>
            <person name="Lopez-Cortes A."/>
            <person name="Gomez-Gutierrez J."/>
            <person name="Roque A."/>
            <person name="Lang E."/>
            <person name="Gonzalez-Castillo A."/>
        </authorList>
    </citation>
    <scope>NUCLEOTIDE SEQUENCE [LARGE SCALE GENOMIC DNA]</scope>
    <source>
        <strain evidence="2 3">CAIM 600</strain>
    </source>
</reference>
<organism evidence="2 3">
    <name type="scientific">Veronia nyctiphanis</name>
    <dbReference type="NCBI Taxonomy" id="1278244"/>
    <lineage>
        <taxon>Bacteria</taxon>
        <taxon>Pseudomonadati</taxon>
        <taxon>Pseudomonadota</taxon>
        <taxon>Gammaproteobacteria</taxon>
        <taxon>Vibrionales</taxon>
        <taxon>Vibrionaceae</taxon>
        <taxon>Veronia</taxon>
    </lineage>
</organism>
<comment type="caution">
    <text evidence="2">The sequence shown here is derived from an EMBL/GenBank/DDBJ whole genome shotgun (WGS) entry which is preliminary data.</text>
</comment>
<name>A0A4Q0YK95_9GAMM</name>
<dbReference type="EMBL" id="PEIB01000041">
    <property type="protein sequence ID" value="RXJ71056.1"/>
    <property type="molecule type" value="Genomic_DNA"/>
</dbReference>
<feature type="signal peptide" evidence="1">
    <location>
        <begin position="1"/>
        <end position="21"/>
    </location>
</feature>
<evidence type="ECO:0008006" key="4">
    <source>
        <dbReference type="Google" id="ProtNLM"/>
    </source>
</evidence>
<dbReference type="Pfam" id="PF10973">
    <property type="entry name" value="DUF2799"/>
    <property type="match status" value="1"/>
</dbReference>
<dbReference type="PROSITE" id="PS51257">
    <property type="entry name" value="PROKAR_LIPOPROTEIN"/>
    <property type="match status" value="1"/>
</dbReference>
<feature type="chain" id="PRO_5020345521" description="DUF2799 domain-containing protein" evidence="1">
    <location>
        <begin position="22"/>
        <end position="131"/>
    </location>
</feature>
<evidence type="ECO:0000313" key="2">
    <source>
        <dbReference type="EMBL" id="RXJ71056.1"/>
    </source>
</evidence>
<dbReference type="InterPro" id="IPR021242">
    <property type="entry name" value="DUF2799"/>
</dbReference>
<dbReference type="Proteomes" id="UP000290287">
    <property type="component" value="Unassembled WGS sequence"/>
</dbReference>
<accession>A0A4Q0YK95</accession>